<proteinExistence type="predicted"/>
<evidence type="ECO:0000313" key="1">
    <source>
        <dbReference type="EMBL" id="UOR14067.1"/>
    </source>
</evidence>
<dbReference type="SUPFAM" id="SSF89796">
    <property type="entry name" value="CoA-transferase family III (CaiB/BaiF)"/>
    <property type="match status" value="1"/>
</dbReference>
<reference evidence="1" key="1">
    <citation type="submission" date="2022-04" db="EMBL/GenBank/DDBJ databases">
        <title>Halobacillus sp. isolated from saltern.</title>
        <authorList>
            <person name="Won M."/>
            <person name="Lee C.-M."/>
            <person name="Woen H.-Y."/>
            <person name="Kwon S.-W."/>
        </authorList>
    </citation>
    <scope>NUCLEOTIDE SEQUENCE</scope>
    <source>
        <strain evidence="1">SSHM10-5</strain>
    </source>
</reference>
<evidence type="ECO:0000313" key="2">
    <source>
        <dbReference type="Proteomes" id="UP000830326"/>
    </source>
</evidence>
<dbReference type="InterPro" id="IPR044855">
    <property type="entry name" value="CoA-Trfase_III_dom3_sf"/>
</dbReference>
<dbReference type="PANTHER" id="PTHR48228:SF5">
    <property type="entry name" value="ALPHA-METHYLACYL-COA RACEMASE"/>
    <property type="match status" value="1"/>
</dbReference>
<dbReference type="Pfam" id="PF02515">
    <property type="entry name" value="CoA_transf_3"/>
    <property type="match status" value="1"/>
</dbReference>
<keyword evidence="2" id="KW-1185">Reference proteome</keyword>
<organism evidence="1 2">
    <name type="scientific">Halobacillus amylolyticus</name>
    <dbReference type="NCBI Taxonomy" id="2932259"/>
    <lineage>
        <taxon>Bacteria</taxon>
        <taxon>Bacillati</taxon>
        <taxon>Bacillota</taxon>
        <taxon>Bacilli</taxon>
        <taxon>Bacillales</taxon>
        <taxon>Bacillaceae</taxon>
        <taxon>Halobacillus</taxon>
    </lineage>
</organism>
<dbReference type="EMBL" id="CP095075">
    <property type="protein sequence ID" value="UOR14067.1"/>
    <property type="molecule type" value="Genomic_DNA"/>
</dbReference>
<protein>
    <submittedName>
        <fullName evidence="1">CoA transferase</fullName>
    </submittedName>
</protein>
<dbReference type="Gene3D" id="3.30.1540.10">
    <property type="entry name" value="formyl-coa transferase, domain 3"/>
    <property type="match status" value="1"/>
</dbReference>
<gene>
    <name evidence="1" type="ORF">MUO15_20450</name>
</gene>
<dbReference type="PANTHER" id="PTHR48228">
    <property type="entry name" value="SUCCINYL-COA--D-CITRAMALATE COA-TRANSFERASE"/>
    <property type="match status" value="1"/>
</dbReference>
<dbReference type="InterPro" id="IPR003673">
    <property type="entry name" value="CoA-Trfase_fam_III"/>
</dbReference>
<dbReference type="Proteomes" id="UP000830326">
    <property type="component" value="Chromosome"/>
</dbReference>
<sequence length="399" mass="44587">MRLLNSMKVLDFSKLLPGPYATMMLADLGAEILRVESPDLPDFIRQLEPLDGEDSATHQHLNRSKKSISLNLKKREAVELVKQLVKDYDIVLEQFRPGVMERLGLDYETLREANPKLIYCSLTGYGQTGPYRDRPGHDNNYLSVAGIAEYSARKNERPAPMGIQIADIAGGSLHSVIAILTAVIHRGSTGEGQYIDLSMTDSSFALNAMFGPGYLSSGGVEPKPEGTELNGGTFYDYYKTMDGRYFSVGSLEPPFRKRLCKGLGISHLIDLAEGTGSEEKRLFKEAVREAFLEKTYDEWVAIFKDIEACVEPVLKFSEAIEHPQIKARNMIVDVPKSDGTFQRQIASPIKSTAYKQKYKSIGGKRGENTVEILREIGLTKEKINELIDKDLFGLVKEHR</sequence>
<name>A0ABY4HI48_9BACI</name>
<accession>A0ABY4HI48</accession>
<dbReference type="Gene3D" id="3.40.50.10540">
    <property type="entry name" value="Crotonobetainyl-coa:carnitine coa-transferase, domain 1"/>
    <property type="match status" value="2"/>
</dbReference>
<dbReference type="InterPro" id="IPR050509">
    <property type="entry name" value="CoA-transferase_III"/>
</dbReference>
<dbReference type="InterPro" id="IPR023606">
    <property type="entry name" value="CoA-Trfase_III_dom_1_sf"/>
</dbReference>
<dbReference type="GO" id="GO:0016740">
    <property type="term" value="F:transferase activity"/>
    <property type="evidence" value="ECO:0007669"/>
    <property type="project" value="UniProtKB-KW"/>
</dbReference>
<keyword evidence="1" id="KW-0808">Transferase</keyword>